<dbReference type="EMBL" id="NNRN01000055">
    <property type="protein sequence ID" value="OYR26437.1"/>
    <property type="molecule type" value="Genomic_DNA"/>
</dbReference>
<gene>
    <name evidence="1" type="ORF">CES86_3905</name>
</gene>
<reference evidence="1 2" key="1">
    <citation type="submission" date="2017-07" db="EMBL/GenBank/DDBJ databases">
        <title>Draft genome of Ochrobactrum lupini type strain LUP21.</title>
        <authorList>
            <person name="Krzyzanowska D.M."/>
            <person name="Jafra S."/>
        </authorList>
    </citation>
    <scope>NUCLEOTIDE SEQUENCE [LARGE SCALE GENOMIC DNA]</scope>
    <source>
        <strain evidence="1 2">LUP21</strain>
    </source>
</reference>
<comment type="caution">
    <text evidence="1">The sequence shown here is derived from an EMBL/GenBank/DDBJ whole genome shotgun (WGS) entry which is preliminary data.</text>
</comment>
<name>A0A256GH08_9HYPH</name>
<protein>
    <submittedName>
        <fullName evidence="1">Uncharacterized protein</fullName>
    </submittedName>
</protein>
<accession>A0A256GH08</accession>
<evidence type="ECO:0000313" key="2">
    <source>
        <dbReference type="Proteomes" id="UP000216363"/>
    </source>
</evidence>
<proteinExistence type="predicted"/>
<dbReference type="AlphaFoldDB" id="A0A256GH08"/>
<evidence type="ECO:0000313" key="1">
    <source>
        <dbReference type="EMBL" id="OYR26437.1"/>
    </source>
</evidence>
<dbReference type="Proteomes" id="UP000216363">
    <property type="component" value="Unassembled WGS sequence"/>
</dbReference>
<organism evidence="1 2">
    <name type="scientific">Brucella lupini</name>
    <dbReference type="NCBI Taxonomy" id="255457"/>
    <lineage>
        <taxon>Bacteria</taxon>
        <taxon>Pseudomonadati</taxon>
        <taxon>Pseudomonadota</taxon>
        <taxon>Alphaproteobacteria</taxon>
        <taxon>Hyphomicrobiales</taxon>
        <taxon>Brucellaceae</taxon>
        <taxon>Brucella/Ochrobactrum group</taxon>
        <taxon>Brucella</taxon>
    </lineage>
</organism>
<sequence>MSSFVAGQAFEARMTAPVSIAIDDHHAPYVRRKQIRL</sequence>